<dbReference type="Proteomes" id="UP000010321">
    <property type="component" value="Unassembled WGS sequence"/>
</dbReference>
<gene>
    <name evidence="2" type="ORF">HMPREF9445_02302</name>
</gene>
<accession>A0ABP2KP51</accession>
<protein>
    <submittedName>
        <fullName evidence="2">Uncharacterized protein</fullName>
    </submittedName>
</protein>
<name>A0ABP2KP51_9BACE</name>
<evidence type="ECO:0000313" key="3">
    <source>
        <dbReference type="Proteomes" id="UP000010321"/>
    </source>
</evidence>
<evidence type="ECO:0000313" key="2">
    <source>
        <dbReference type="EMBL" id="EGF50708.1"/>
    </source>
</evidence>
<keyword evidence="1" id="KW-0812">Transmembrane</keyword>
<organism evidence="2 3">
    <name type="scientific">Bacteroides clarus YIT 12056</name>
    <dbReference type="NCBI Taxonomy" id="762984"/>
    <lineage>
        <taxon>Bacteria</taxon>
        <taxon>Pseudomonadati</taxon>
        <taxon>Bacteroidota</taxon>
        <taxon>Bacteroidia</taxon>
        <taxon>Bacteroidales</taxon>
        <taxon>Bacteroidaceae</taxon>
        <taxon>Bacteroides</taxon>
    </lineage>
</organism>
<sequence>MQKLVDFSYHIVVIIYSLLYKTVQRYNFIIVLPSIVAYYFLLTQAVL</sequence>
<dbReference type="EMBL" id="AFBM01000028">
    <property type="protein sequence ID" value="EGF50708.1"/>
    <property type="molecule type" value="Genomic_DNA"/>
</dbReference>
<proteinExistence type="predicted"/>
<keyword evidence="3" id="KW-1185">Reference proteome</keyword>
<comment type="caution">
    <text evidence="2">The sequence shown here is derived from an EMBL/GenBank/DDBJ whole genome shotgun (WGS) entry which is preliminary data.</text>
</comment>
<reference evidence="2 3" key="1">
    <citation type="submission" date="2011-02" db="EMBL/GenBank/DDBJ databases">
        <authorList>
            <person name="Weinstock G."/>
            <person name="Sodergren E."/>
            <person name="Clifton S."/>
            <person name="Fulton L."/>
            <person name="Fulton B."/>
            <person name="Courtney L."/>
            <person name="Fronick C."/>
            <person name="Harrison M."/>
            <person name="Strong C."/>
            <person name="Farmer C."/>
            <person name="Delahaunty K."/>
            <person name="Markovic C."/>
            <person name="Hall O."/>
            <person name="Minx P."/>
            <person name="Tomlinson C."/>
            <person name="Mitreva M."/>
            <person name="Hou S."/>
            <person name="Chen J."/>
            <person name="Wollam A."/>
            <person name="Pepin K.H."/>
            <person name="Johnson M."/>
            <person name="Bhonagiri V."/>
            <person name="Zhang X."/>
            <person name="Suruliraj S."/>
            <person name="Warren W."/>
            <person name="Chinwalla A."/>
            <person name="Mardis E.R."/>
            <person name="Wilson R.K."/>
        </authorList>
    </citation>
    <scope>NUCLEOTIDE SEQUENCE [LARGE SCALE GENOMIC DNA]</scope>
    <source>
        <strain evidence="2 3">YIT 12056</strain>
    </source>
</reference>
<keyword evidence="1" id="KW-0472">Membrane</keyword>
<evidence type="ECO:0000256" key="1">
    <source>
        <dbReference type="SAM" id="Phobius"/>
    </source>
</evidence>
<keyword evidence="1" id="KW-1133">Transmembrane helix</keyword>
<feature type="transmembrane region" description="Helical" evidence="1">
    <location>
        <begin position="26"/>
        <end position="46"/>
    </location>
</feature>